<organism evidence="6 7">
    <name type="scientific">Paracoccus kondratievae</name>
    <dbReference type="NCBI Taxonomy" id="135740"/>
    <lineage>
        <taxon>Bacteria</taxon>
        <taxon>Pseudomonadati</taxon>
        <taxon>Pseudomonadota</taxon>
        <taxon>Alphaproteobacteria</taxon>
        <taxon>Rhodobacterales</taxon>
        <taxon>Paracoccaceae</taxon>
        <taxon>Paracoccus</taxon>
    </lineage>
</organism>
<keyword evidence="2 5" id="KW-0812">Transmembrane</keyword>
<dbReference type="Proteomes" id="UP001143349">
    <property type="component" value="Unassembled WGS sequence"/>
</dbReference>
<accession>A0AAD3P0R8</accession>
<gene>
    <name evidence="6" type="ORF">GCM10017635_28540</name>
</gene>
<proteinExistence type="predicted"/>
<feature type="transmembrane region" description="Helical" evidence="5">
    <location>
        <begin position="44"/>
        <end position="64"/>
    </location>
</feature>
<evidence type="ECO:0000256" key="3">
    <source>
        <dbReference type="ARBA" id="ARBA00022989"/>
    </source>
</evidence>
<protein>
    <submittedName>
        <fullName evidence="6">Sodium:proton antiporter</fullName>
    </submittedName>
</protein>
<evidence type="ECO:0000313" key="7">
    <source>
        <dbReference type="Proteomes" id="UP001143349"/>
    </source>
</evidence>
<dbReference type="AlphaFoldDB" id="A0AAD3P0R8"/>
<feature type="transmembrane region" description="Helical" evidence="5">
    <location>
        <begin position="12"/>
        <end position="32"/>
    </location>
</feature>
<dbReference type="InterPro" id="IPR007318">
    <property type="entry name" value="Phopholipid_MeTrfase"/>
</dbReference>
<evidence type="ECO:0000256" key="4">
    <source>
        <dbReference type="ARBA" id="ARBA00023136"/>
    </source>
</evidence>
<dbReference type="EMBL" id="BSFH01000086">
    <property type="protein sequence ID" value="GLK65379.1"/>
    <property type="molecule type" value="Genomic_DNA"/>
</dbReference>
<evidence type="ECO:0000256" key="1">
    <source>
        <dbReference type="ARBA" id="ARBA00004127"/>
    </source>
</evidence>
<keyword evidence="7" id="KW-1185">Reference proteome</keyword>
<dbReference type="Gene3D" id="1.20.120.1630">
    <property type="match status" value="1"/>
</dbReference>
<evidence type="ECO:0000256" key="5">
    <source>
        <dbReference type="SAM" id="Phobius"/>
    </source>
</evidence>
<keyword evidence="4 5" id="KW-0472">Membrane</keyword>
<feature type="transmembrane region" description="Helical" evidence="5">
    <location>
        <begin position="85"/>
        <end position="118"/>
    </location>
</feature>
<dbReference type="GO" id="GO:0012505">
    <property type="term" value="C:endomembrane system"/>
    <property type="evidence" value="ECO:0007669"/>
    <property type="project" value="UniProtKB-SubCell"/>
</dbReference>
<comment type="subcellular location">
    <subcellularLocation>
        <location evidence="1">Endomembrane system</location>
        <topology evidence="1">Multi-pass membrane protein</topology>
    </subcellularLocation>
</comment>
<comment type="caution">
    <text evidence="6">The sequence shown here is derived from an EMBL/GenBank/DDBJ whole genome shotgun (WGS) entry which is preliminary data.</text>
</comment>
<reference evidence="6" key="1">
    <citation type="journal article" date="2014" name="Int. J. Syst. Evol. Microbiol.">
        <title>Complete genome sequence of Corynebacterium casei LMG S-19264T (=DSM 44701T), isolated from a smear-ripened cheese.</title>
        <authorList>
            <consortium name="US DOE Joint Genome Institute (JGI-PGF)"/>
            <person name="Walter F."/>
            <person name="Albersmeier A."/>
            <person name="Kalinowski J."/>
            <person name="Ruckert C."/>
        </authorList>
    </citation>
    <scope>NUCLEOTIDE SEQUENCE</scope>
    <source>
        <strain evidence="6">VKM B-2222</strain>
    </source>
</reference>
<sequence length="201" mass="22093">MRAAVNQKIRINILRLSALALIPAVFVINPALKLQGFGHETIEAFGILLLLAGVLGRFWSILYVGGAKNRVVMQDGPYSMTRNPLYFFSTVAATGIGLMFGAISLALLIGGTVGAILWVTARREADFLSESFGPEYDAYAARTPFFLPDPTLFRTGPTAQFDTATLRRNLFDAFVFLSFIPIVELVDEVKLSLGWSLITLW</sequence>
<reference evidence="6" key="2">
    <citation type="submission" date="2023-01" db="EMBL/GenBank/DDBJ databases">
        <authorList>
            <person name="Sun Q."/>
            <person name="Evtushenko L."/>
        </authorList>
    </citation>
    <scope>NUCLEOTIDE SEQUENCE</scope>
    <source>
        <strain evidence="6">VKM B-2222</strain>
    </source>
</reference>
<name>A0AAD3P0R8_9RHOB</name>
<dbReference type="RefSeq" id="WP_010399008.1">
    <property type="nucleotide sequence ID" value="NZ_BSFH01000086.1"/>
</dbReference>
<keyword evidence="3 5" id="KW-1133">Transmembrane helix</keyword>
<dbReference type="Pfam" id="PF04191">
    <property type="entry name" value="PEMT"/>
    <property type="match status" value="1"/>
</dbReference>
<evidence type="ECO:0000256" key="2">
    <source>
        <dbReference type="ARBA" id="ARBA00022692"/>
    </source>
</evidence>
<evidence type="ECO:0000313" key="6">
    <source>
        <dbReference type="EMBL" id="GLK65379.1"/>
    </source>
</evidence>